<evidence type="ECO:0000313" key="1">
    <source>
        <dbReference type="EMBL" id="CAM9357591.1"/>
    </source>
</evidence>
<sequence length="212" mass="21781">MPRDLAEPSFHCPLHSAHWSAPLPGAKPLYPHLPPQFPSVPLSLRDVGGGCPGTFSSWSPHPAQNRGGSAWPEGRSKPQPRPGSPGGARRAWSQGGEAPRSLPAAARPAGEPGPRVLKSRSTREQGGSCVSAVAGRRVAASKAGGGLGEGESGEELASRPRRGSSSRPDAVPGSSGDLRQGSTLAILSLGLCFVSETGASVALGRAVWQRLQ</sequence>
<protein>
    <submittedName>
        <fullName evidence="1">Uncharacterized protein</fullName>
    </submittedName>
</protein>
<reference evidence="1" key="1">
    <citation type="submission" date="2023-05" db="EMBL/GenBank/DDBJ databases">
        <authorList>
            <consortium name="ELIXIR-Norway"/>
        </authorList>
    </citation>
    <scope>NUCLEOTIDE SEQUENCE</scope>
</reference>
<accession>A0AC59Y3W2</accession>
<evidence type="ECO:0000313" key="2">
    <source>
        <dbReference type="Proteomes" id="UP001162501"/>
    </source>
</evidence>
<proteinExistence type="predicted"/>
<reference evidence="1" key="2">
    <citation type="submission" date="2025-03" db="EMBL/GenBank/DDBJ databases">
        <authorList>
            <consortium name="ELIXIR-Norway"/>
            <consortium name="Elixir Norway"/>
        </authorList>
    </citation>
    <scope>NUCLEOTIDE SEQUENCE</scope>
</reference>
<gene>
    <name evidence="1" type="ORF">MRATA1EN22A_LOCUS1432</name>
</gene>
<dbReference type="Proteomes" id="UP001162501">
    <property type="component" value="Chromosome 1"/>
</dbReference>
<name>A0AC59Y3W2_RANTA</name>
<dbReference type="EMBL" id="OX596085">
    <property type="protein sequence ID" value="CAM9357591.1"/>
    <property type="molecule type" value="Genomic_DNA"/>
</dbReference>
<organism evidence="1 2">
    <name type="scientific">Rangifer tarandus platyrhynchus</name>
    <name type="common">Svalbard reindeer</name>
    <dbReference type="NCBI Taxonomy" id="3082113"/>
    <lineage>
        <taxon>Eukaryota</taxon>
        <taxon>Metazoa</taxon>
        <taxon>Chordata</taxon>
        <taxon>Craniata</taxon>
        <taxon>Vertebrata</taxon>
        <taxon>Euteleostomi</taxon>
        <taxon>Mammalia</taxon>
        <taxon>Eutheria</taxon>
        <taxon>Laurasiatheria</taxon>
        <taxon>Artiodactyla</taxon>
        <taxon>Ruminantia</taxon>
        <taxon>Pecora</taxon>
        <taxon>Cervidae</taxon>
        <taxon>Odocoileinae</taxon>
        <taxon>Rangifer</taxon>
    </lineage>
</organism>